<dbReference type="RefSeq" id="WP_039460321.1">
    <property type="nucleotide sequence ID" value="NZ_JWLZ01000112.1"/>
</dbReference>
<dbReference type="Proteomes" id="UP000031278">
    <property type="component" value="Unassembled WGS sequence"/>
</dbReference>
<sequence length="148" mass="17201">MDAFFIILNNGKVRNDNRQVIRQALREDTHFDPELGDTDHITEEAYYRTWREADGSLSLTVHPYNVDIVDGQFGMWVKFYPEWAMPCHFDCPYEMLSKLSAPNTKGAEIWRSAVEVYHKTSDYNTALKHMLALQDMEFSSMDALNNLS</sequence>
<evidence type="ECO:0000313" key="2">
    <source>
        <dbReference type="Proteomes" id="UP000031278"/>
    </source>
</evidence>
<organism evidence="1 2">
    <name type="scientific">Photobacterium gaetbulicola</name>
    <dbReference type="NCBI Taxonomy" id="1295392"/>
    <lineage>
        <taxon>Bacteria</taxon>
        <taxon>Pseudomonadati</taxon>
        <taxon>Pseudomonadota</taxon>
        <taxon>Gammaproteobacteria</taxon>
        <taxon>Vibrionales</taxon>
        <taxon>Vibrionaceae</taxon>
        <taxon>Photobacterium</taxon>
    </lineage>
</organism>
<dbReference type="EMBL" id="JWLZ01000112">
    <property type="protein sequence ID" value="KHT64220.1"/>
    <property type="molecule type" value="Genomic_DNA"/>
</dbReference>
<comment type="caution">
    <text evidence="1">The sequence shown here is derived from an EMBL/GenBank/DDBJ whole genome shotgun (WGS) entry which is preliminary data.</text>
</comment>
<protein>
    <submittedName>
        <fullName evidence="1">Uncharacterized protein</fullName>
    </submittedName>
</protein>
<reference evidence="1 2" key="1">
    <citation type="submission" date="2014-12" db="EMBL/GenBank/DDBJ databases">
        <title>Genome sequencing of Photobacterium gaetbulicola AD005a.</title>
        <authorList>
            <person name="Adrian T.G.S."/>
            <person name="Chan K.G."/>
        </authorList>
    </citation>
    <scope>NUCLEOTIDE SEQUENCE [LARGE SCALE GENOMIC DNA]</scope>
    <source>
        <strain evidence="1 2">AD005a</strain>
    </source>
</reference>
<dbReference type="AlphaFoldDB" id="A0A0B9GHL7"/>
<proteinExistence type="predicted"/>
<name>A0A0B9GHL7_9GAMM</name>
<evidence type="ECO:0000313" key="1">
    <source>
        <dbReference type="EMBL" id="KHT64220.1"/>
    </source>
</evidence>
<gene>
    <name evidence="1" type="ORF">RJ45_07520</name>
</gene>
<accession>A0A0B9GHL7</accession>